<dbReference type="Proteomes" id="UP000321393">
    <property type="component" value="Unassembled WGS sequence"/>
</dbReference>
<proteinExistence type="predicted"/>
<comment type="caution">
    <text evidence="1">The sequence shown here is derived from an EMBL/GenBank/DDBJ whole genome shotgun (WGS) entry which is preliminary data.</text>
</comment>
<accession>A0A5A7U9U7</accession>
<dbReference type="AlphaFoldDB" id="A0A5A7U9U7"/>
<keyword evidence="1" id="KW-0456">Lyase</keyword>
<gene>
    <name evidence="1" type="ORF">E6C27_scaffold60G004260</name>
</gene>
<sequence>MVVGESSASGSDDNNFYGVLEEARHRSVTHLETITLQEPGVGEICCTKGKIPISIALGQDKPISPHAVHFSNTLGVLTRDTFPVNFFNNDSCWISLIQHLLDLLSIRCSMCGRSSGDRTTAISRSLTILNKLVPTHPQIEQSGARLTLPMRPLPHSTIPGAIVMNRDILE</sequence>
<reference evidence="1 2" key="1">
    <citation type="submission" date="2019-08" db="EMBL/GenBank/DDBJ databases">
        <title>Draft genome sequences of two oriental melons (Cucumis melo L. var makuwa).</title>
        <authorList>
            <person name="Kwon S.-Y."/>
        </authorList>
    </citation>
    <scope>NUCLEOTIDE SEQUENCE [LARGE SCALE GENOMIC DNA]</scope>
    <source>
        <strain evidence="2">cv. SW 3</strain>
        <tissue evidence="1">Leaf</tissue>
    </source>
</reference>
<dbReference type="GO" id="GO:0016829">
    <property type="term" value="F:lyase activity"/>
    <property type="evidence" value="ECO:0007669"/>
    <property type="project" value="UniProtKB-KW"/>
</dbReference>
<evidence type="ECO:0000313" key="1">
    <source>
        <dbReference type="EMBL" id="KAA0051950.1"/>
    </source>
</evidence>
<evidence type="ECO:0000313" key="2">
    <source>
        <dbReference type="Proteomes" id="UP000321393"/>
    </source>
</evidence>
<name>A0A5A7U9U7_CUCMM</name>
<protein>
    <submittedName>
        <fullName evidence="1">(R)-mandelonitrile lyase 1-like</fullName>
    </submittedName>
</protein>
<dbReference type="EMBL" id="SSTE01011134">
    <property type="protein sequence ID" value="KAA0051950.1"/>
    <property type="molecule type" value="Genomic_DNA"/>
</dbReference>
<organism evidence="1 2">
    <name type="scientific">Cucumis melo var. makuwa</name>
    <name type="common">Oriental melon</name>
    <dbReference type="NCBI Taxonomy" id="1194695"/>
    <lineage>
        <taxon>Eukaryota</taxon>
        <taxon>Viridiplantae</taxon>
        <taxon>Streptophyta</taxon>
        <taxon>Embryophyta</taxon>
        <taxon>Tracheophyta</taxon>
        <taxon>Spermatophyta</taxon>
        <taxon>Magnoliopsida</taxon>
        <taxon>eudicotyledons</taxon>
        <taxon>Gunneridae</taxon>
        <taxon>Pentapetalae</taxon>
        <taxon>rosids</taxon>
        <taxon>fabids</taxon>
        <taxon>Cucurbitales</taxon>
        <taxon>Cucurbitaceae</taxon>
        <taxon>Benincaseae</taxon>
        <taxon>Cucumis</taxon>
    </lineage>
</organism>